<gene>
    <name evidence="1" type="ORF">GCM10020221_26730</name>
</gene>
<dbReference type="EMBL" id="BAAAXZ010000102">
    <property type="protein sequence ID" value="GAA2929573.1"/>
    <property type="molecule type" value="Genomic_DNA"/>
</dbReference>
<protein>
    <submittedName>
        <fullName evidence="1">Uncharacterized protein</fullName>
    </submittedName>
</protein>
<evidence type="ECO:0000313" key="2">
    <source>
        <dbReference type="Proteomes" id="UP001501102"/>
    </source>
</evidence>
<accession>A0ABN3WXZ8</accession>
<dbReference type="Proteomes" id="UP001501102">
    <property type="component" value="Unassembled WGS sequence"/>
</dbReference>
<proteinExistence type="predicted"/>
<evidence type="ECO:0000313" key="1">
    <source>
        <dbReference type="EMBL" id="GAA2929573.1"/>
    </source>
</evidence>
<sequence length="51" mass="6083">MTPTWDLYLREREEDKREARREELERRGEALAARIAHEVGPGRAVTYRGVW</sequence>
<comment type="caution">
    <text evidence="1">The sequence shown here is derived from an EMBL/GenBank/DDBJ whole genome shotgun (WGS) entry which is preliminary data.</text>
</comment>
<reference evidence="1 2" key="1">
    <citation type="journal article" date="2019" name="Int. J. Syst. Evol. Microbiol.">
        <title>The Global Catalogue of Microorganisms (GCM) 10K type strain sequencing project: providing services to taxonomists for standard genome sequencing and annotation.</title>
        <authorList>
            <consortium name="The Broad Institute Genomics Platform"/>
            <consortium name="The Broad Institute Genome Sequencing Center for Infectious Disease"/>
            <person name="Wu L."/>
            <person name="Ma J."/>
        </authorList>
    </citation>
    <scope>NUCLEOTIDE SEQUENCE [LARGE SCALE GENOMIC DNA]</scope>
    <source>
        <strain evidence="1 2">JCM 4087</strain>
    </source>
</reference>
<organism evidence="1 2">
    <name type="scientific">Streptomyces thioluteus</name>
    <dbReference type="NCBI Taxonomy" id="66431"/>
    <lineage>
        <taxon>Bacteria</taxon>
        <taxon>Bacillati</taxon>
        <taxon>Actinomycetota</taxon>
        <taxon>Actinomycetes</taxon>
        <taxon>Kitasatosporales</taxon>
        <taxon>Streptomycetaceae</taxon>
        <taxon>Streptomyces</taxon>
    </lineage>
</organism>
<name>A0ABN3WXZ8_STRTU</name>
<keyword evidence="2" id="KW-1185">Reference proteome</keyword>